<dbReference type="EMBL" id="CP090166">
    <property type="protein sequence ID" value="UJO16158.1"/>
    <property type="molecule type" value="Genomic_DNA"/>
</dbReference>
<accession>A0A9Q8LEX9</accession>
<dbReference type="RefSeq" id="XP_047760524.1">
    <property type="nucleotide sequence ID" value="XM_047903305.1"/>
</dbReference>
<proteinExistence type="predicted"/>
<dbReference type="OrthoDB" id="3796964at2759"/>
<dbReference type="Proteomes" id="UP000756132">
    <property type="component" value="Chromosome 4"/>
</dbReference>
<reference evidence="1" key="1">
    <citation type="submission" date="2021-12" db="EMBL/GenBank/DDBJ databases">
        <authorList>
            <person name="Zaccaron A."/>
            <person name="Stergiopoulos I."/>
        </authorList>
    </citation>
    <scope>NUCLEOTIDE SEQUENCE</scope>
    <source>
        <strain evidence="1">Race5_Kim</strain>
    </source>
</reference>
<evidence type="ECO:0008006" key="3">
    <source>
        <dbReference type="Google" id="ProtNLM"/>
    </source>
</evidence>
<organism evidence="1 2">
    <name type="scientific">Passalora fulva</name>
    <name type="common">Tomato leaf mold</name>
    <name type="synonym">Cladosporium fulvum</name>
    <dbReference type="NCBI Taxonomy" id="5499"/>
    <lineage>
        <taxon>Eukaryota</taxon>
        <taxon>Fungi</taxon>
        <taxon>Dikarya</taxon>
        <taxon>Ascomycota</taxon>
        <taxon>Pezizomycotina</taxon>
        <taxon>Dothideomycetes</taxon>
        <taxon>Dothideomycetidae</taxon>
        <taxon>Mycosphaerellales</taxon>
        <taxon>Mycosphaerellaceae</taxon>
        <taxon>Fulvia</taxon>
    </lineage>
</organism>
<dbReference type="GeneID" id="71984035"/>
<dbReference type="KEGG" id="ffu:CLAFUR5_04157"/>
<evidence type="ECO:0000313" key="1">
    <source>
        <dbReference type="EMBL" id="UJO16158.1"/>
    </source>
</evidence>
<gene>
    <name evidence="1" type="ORF">CLAFUR5_04157</name>
</gene>
<name>A0A9Q8LEX9_PASFU</name>
<dbReference type="AlphaFoldDB" id="A0A9Q8LEX9"/>
<keyword evidence="2" id="KW-1185">Reference proteome</keyword>
<sequence length="207" mass="23648">MTHFYRAEHHSTPSPSELGWQRHSPLAIAELVKNTIEIGTYELPDSALGHWLQHGIEKIGAQDGYGTEAVLEWLREGRLLMSQEYFCGKLDDVEVQWQAGLLQFYDSYGVTNGSGTHVRVWLEPQLDEHLREDSAAAMRSFASTLLHELCHAMLARYSCENGCNEGYCRSHWFVETGPSYHGTAWQAIKSRIETAWAERLGFEMRLF</sequence>
<evidence type="ECO:0000313" key="2">
    <source>
        <dbReference type="Proteomes" id="UP000756132"/>
    </source>
</evidence>
<protein>
    <recommendedName>
        <fullName evidence="3">SprT-like domain-containing protein</fullName>
    </recommendedName>
</protein>
<reference evidence="1" key="2">
    <citation type="journal article" date="2022" name="Microb. Genom.">
        <title>A chromosome-scale genome assembly of the tomato pathogen Cladosporium fulvum reveals a compartmentalized genome architecture and the presence of a dispensable chromosome.</title>
        <authorList>
            <person name="Zaccaron A.Z."/>
            <person name="Chen L.H."/>
            <person name="Samaras A."/>
            <person name="Stergiopoulos I."/>
        </authorList>
    </citation>
    <scope>NUCLEOTIDE SEQUENCE</scope>
    <source>
        <strain evidence="1">Race5_Kim</strain>
    </source>
</reference>